<sequence>MKNLRLGYFLAIGILILNVWGYPYAQLNQDSAKCSELLNESTEVIPLVAQDHQFFLSEAPLSGSEKTFNVDVVETEIEEELTSSKKHLAGSAYMAAILCLLLLGFFSSRRVKKVTFTQRFSYLTSRHWYIVYQVFRI</sequence>
<reference evidence="3" key="1">
    <citation type="submission" date="2014-11" db="EMBL/GenBank/DDBJ databases">
        <title>Genome sequencing of Roseivirga sp. D-25.</title>
        <authorList>
            <person name="Selvaratnam C."/>
            <person name="Thevarajoo S."/>
            <person name="Goh K.M."/>
            <person name="Eee R."/>
            <person name="Chan K.-G."/>
            <person name="Chong C.S."/>
        </authorList>
    </citation>
    <scope>NUCLEOTIDE SEQUENCE [LARGE SCALE GENOMIC DNA]</scope>
    <source>
        <strain evidence="3">D-25</strain>
    </source>
</reference>
<organism evidence="2 3">
    <name type="scientific">Roseivirga seohaensis subsp. aquiponti</name>
    <dbReference type="NCBI Taxonomy" id="1566026"/>
    <lineage>
        <taxon>Bacteria</taxon>
        <taxon>Pseudomonadati</taxon>
        <taxon>Bacteroidota</taxon>
        <taxon>Cytophagia</taxon>
        <taxon>Cytophagales</taxon>
        <taxon>Roseivirgaceae</taxon>
        <taxon>Roseivirga</taxon>
    </lineage>
</organism>
<keyword evidence="1" id="KW-1133">Transmembrane helix</keyword>
<keyword evidence="1" id="KW-0812">Transmembrane</keyword>
<evidence type="ECO:0000313" key="2">
    <source>
        <dbReference type="EMBL" id="KOF01475.1"/>
    </source>
</evidence>
<comment type="caution">
    <text evidence="2">The sequence shown here is derived from an EMBL/GenBank/DDBJ whole genome shotgun (WGS) entry which is preliminary data.</text>
</comment>
<evidence type="ECO:0000256" key="1">
    <source>
        <dbReference type="SAM" id="Phobius"/>
    </source>
</evidence>
<dbReference type="PATRIC" id="fig|1566026.4.peg.1905"/>
<gene>
    <name evidence="2" type="ORF">OB69_17320</name>
</gene>
<dbReference type="EMBL" id="JSVA01000023">
    <property type="protein sequence ID" value="KOF01475.1"/>
    <property type="molecule type" value="Genomic_DNA"/>
</dbReference>
<protein>
    <submittedName>
        <fullName evidence="2">Uncharacterized protein</fullName>
    </submittedName>
</protein>
<name>A0A0L8AH50_9BACT</name>
<dbReference type="Proteomes" id="UP000036908">
    <property type="component" value="Unassembled WGS sequence"/>
</dbReference>
<dbReference type="RefSeq" id="WP_053225019.1">
    <property type="nucleotide sequence ID" value="NZ_JSVA01000023.1"/>
</dbReference>
<dbReference type="OrthoDB" id="9870232at2"/>
<keyword evidence="1" id="KW-0472">Membrane</keyword>
<proteinExistence type="predicted"/>
<accession>A0A0L8AH50</accession>
<evidence type="ECO:0000313" key="3">
    <source>
        <dbReference type="Proteomes" id="UP000036908"/>
    </source>
</evidence>
<feature type="transmembrane region" description="Helical" evidence="1">
    <location>
        <begin position="88"/>
        <end position="106"/>
    </location>
</feature>
<keyword evidence="3" id="KW-1185">Reference proteome</keyword>
<dbReference type="AlphaFoldDB" id="A0A0L8AH50"/>